<dbReference type="EMBL" id="CAXITT010000443">
    <property type="protein sequence ID" value="CAL1541614.1"/>
    <property type="molecule type" value="Genomic_DNA"/>
</dbReference>
<organism evidence="2 3">
    <name type="scientific">Lymnaea stagnalis</name>
    <name type="common">Great pond snail</name>
    <name type="synonym">Helix stagnalis</name>
    <dbReference type="NCBI Taxonomy" id="6523"/>
    <lineage>
        <taxon>Eukaryota</taxon>
        <taxon>Metazoa</taxon>
        <taxon>Spiralia</taxon>
        <taxon>Lophotrochozoa</taxon>
        <taxon>Mollusca</taxon>
        <taxon>Gastropoda</taxon>
        <taxon>Heterobranchia</taxon>
        <taxon>Euthyneura</taxon>
        <taxon>Panpulmonata</taxon>
        <taxon>Hygrophila</taxon>
        <taxon>Lymnaeoidea</taxon>
        <taxon>Lymnaeidae</taxon>
        <taxon>Lymnaea</taxon>
    </lineage>
</organism>
<comment type="caution">
    <text evidence="2">The sequence shown here is derived from an EMBL/GenBank/DDBJ whole genome shotgun (WGS) entry which is preliminary data.</text>
</comment>
<proteinExistence type="predicted"/>
<keyword evidence="1" id="KW-0812">Transmembrane</keyword>
<protein>
    <submittedName>
        <fullName evidence="2">Uncharacterized protein</fullName>
    </submittedName>
</protein>
<dbReference type="Proteomes" id="UP001497497">
    <property type="component" value="Unassembled WGS sequence"/>
</dbReference>
<name>A0AAV2I4H4_LYMST</name>
<evidence type="ECO:0000256" key="1">
    <source>
        <dbReference type="SAM" id="Phobius"/>
    </source>
</evidence>
<keyword evidence="1" id="KW-1133">Transmembrane helix</keyword>
<feature type="non-terminal residue" evidence="2">
    <location>
        <position position="105"/>
    </location>
</feature>
<dbReference type="AlphaFoldDB" id="A0AAV2I4H4"/>
<reference evidence="2 3" key="1">
    <citation type="submission" date="2024-04" db="EMBL/GenBank/DDBJ databases">
        <authorList>
            <consortium name="Genoscope - CEA"/>
            <person name="William W."/>
        </authorList>
    </citation>
    <scope>NUCLEOTIDE SEQUENCE [LARGE SCALE GENOMIC DNA]</scope>
</reference>
<keyword evidence="1" id="KW-0472">Membrane</keyword>
<evidence type="ECO:0000313" key="2">
    <source>
        <dbReference type="EMBL" id="CAL1541614.1"/>
    </source>
</evidence>
<accession>A0AAV2I4H4</accession>
<sequence length="105" mass="12110">SVFCTCLVQFYPIHPQDFKIVLFDQVTEEKNWLNHGFICKYIYVGDSTTVISIICIMSLFSPLHLTVTLQVLSSVFEIFIFAVQLVKVMFQLLGCHGSYFICIIY</sequence>
<keyword evidence="3" id="KW-1185">Reference proteome</keyword>
<feature type="non-terminal residue" evidence="2">
    <location>
        <position position="1"/>
    </location>
</feature>
<feature type="transmembrane region" description="Helical" evidence="1">
    <location>
        <begin position="41"/>
        <end position="61"/>
    </location>
</feature>
<gene>
    <name evidence="2" type="ORF">GSLYS_00015220001</name>
</gene>
<evidence type="ECO:0000313" key="3">
    <source>
        <dbReference type="Proteomes" id="UP001497497"/>
    </source>
</evidence>